<evidence type="ECO:0000313" key="5">
    <source>
        <dbReference type="WBParaSite" id="ECPE_0000929101-mRNA-1"/>
    </source>
</evidence>
<name>A0A183AQM8_9TREM</name>
<evidence type="ECO:0000313" key="3">
    <source>
        <dbReference type="EMBL" id="VDP85072.1"/>
    </source>
</evidence>
<dbReference type="GO" id="GO:0019843">
    <property type="term" value="F:rRNA binding"/>
    <property type="evidence" value="ECO:0007669"/>
    <property type="project" value="InterPro"/>
</dbReference>
<dbReference type="GO" id="GO:0000027">
    <property type="term" value="P:ribosomal large subunit assembly"/>
    <property type="evidence" value="ECO:0007669"/>
    <property type="project" value="TreeGrafter"/>
</dbReference>
<gene>
    <name evidence="3" type="ORF">ECPE_LOCUS9263</name>
</gene>
<dbReference type="Proteomes" id="UP000272942">
    <property type="component" value="Unassembled WGS sequence"/>
</dbReference>
<dbReference type="OrthoDB" id="10261452at2759"/>
<reference evidence="5" key="1">
    <citation type="submission" date="2016-06" db="UniProtKB">
        <authorList>
            <consortium name="WormBaseParasite"/>
        </authorList>
    </citation>
    <scope>IDENTIFICATION</scope>
</reference>
<sequence length="241" mass="27209">MLSESGLSDALSDMEEVDLPRTQVTLSNDGAPVSLTAFKKRKFVPAHGLRHLGTAKRATVRLTEIGPRLTLKLIKIEEGLNTGTVLYHRWQSRSLNEVADQAERLRQREALRALRRSEHEARRAANEAAREAHRQACLEGMRRLGQLPKQSSPEDLKQECAAASSELDVDDDDDQSPTDVKSAKRRESQPFLNKHSQTTNKCKRKLVLPENLKRPEESRSRCLTPFQAGKMLQKSRIVVEI</sequence>
<dbReference type="GO" id="GO:0006364">
    <property type="term" value="P:rRNA processing"/>
    <property type="evidence" value="ECO:0007669"/>
    <property type="project" value="InterPro"/>
</dbReference>
<organism evidence="5">
    <name type="scientific">Echinostoma caproni</name>
    <dbReference type="NCBI Taxonomy" id="27848"/>
    <lineage>
        <taxon>Eukaryota</taxon>
        <taxon>Metazoa</taxon>
        <taxon>Spiralia</taxon>
        <taxon>Lophotrochozoa</taxon>
        <taxon>Platyhelminthes</taxon>
        <taxon>Trematoda</taxon>
        <taxon>Digenea</taxon>
        <taxon>Plagiorchiida</taxon>
        <taxon>Echinostomata</taxon>
        <taxon>Echinostomatoidea</taxon>
        <taxon>Echinostomatidae</taxon>
        <taxon>Echinostoma</taxon>
    </lineage>
</organism>
<evidence type="ECO:0000256" key="1">
    <source>
        <dbReference type="SAM" id="MobiDB-lite"/>
    </source>
</evidence>
<feature type="compositionally biased region" description="Acidic residues" evidence="1">
    <location>
        <begin position="167"/>
        <end position="176"/>
    </location>
</feature>
<dbReference type="InterPro" id="IPR007109">
    <property type="entry name" value="Brix"/>
</dbReference>
<dbReference type="PANTHER" id="PTHR12661:SF5">
    <property type="entry name" value="SUPPRESSOR OF SWI4 1 HOMOLOG"/>
    <property type="match status" value="1"/>
</dbReference>
<keyword evidence="4" id="KW-1185">Reference proteome</keyword>
<feature type="compositionally biased region" description="Polar residues" evidence="1">
    <location>
        <begin position="190"/>
        <end position="200"/>
    </location>
</feature>
<dbReference type="PROSITE" id="PS50833">
    <property type="entry name" value="BRIX"/>
    <property type="match status" value="1"/>
</dbReference>
<dbReference type="PANTHER" id="PTHR12661">
    <property type="entry name" value="PETER PAN-RELATED"/>
    <property type="match status" value="1"/>
</dbReference>
<accession>A0A183AQM8</accession>
<feature type="region of interest" description="Disordered" evidence="1">
    <location>
        <begin position="147"/>
        <end position="204"/>
    </location>
</feature>
<evidence type="ECO:0000259" key="2">
    <source>
        <dbReference type="PROSITE" id="PS50833"/>
    </source>
</evidence>
<dbReference type="AlphaFoldDB" id="A0A183AQM8"/>
<evidence type="ECO:0000313" key="4">
    <source>
        <dbReference type="Proteomes" id="UP000272942"/>
    </source>
</evidence>
<dbReference type="GO" id="GO:0030687">
    <property type="term" value="C:preribosome, large subunit precursor"/>
    <property type="evidence" value="ECO:0007669"/>
    <property type="project" value="TreeGrafter"/>
</dbReference>
<proteinExistence type="predicted"/>
<feature type="domain" description="Brix" evidence="2">
    <location>
        <begin position="1"/>
        <end position="82"/>
    </location>
</feature>
<protein>
    <submittedName>
        <fullName evidence="5">Brix domain-containing protein</fullName>
    </submittedName>
</protein>
<reference evidence="3 4" key="2">
    <citation type="submission" date="2018-11" db="EMBL/GenBank/DDBJ databases">
        <authorList>
            <consortium name="Pathogen Informatics"/>
        </authorList>
    </citation>
    <scope>NUCLEOTIDE SEQUENCE [LARGE SCALE GENOMIC DNA]</scope>
    <source>
        <strain evidence="3 4">Egypt</strain>
    </source>
</reference>
<dbReference type="EMBL" id="UZAN01047144">
    <property type="protein sequence ID" value="VDP85072.1"/>
    <property type="molecule type" value="Genomic_DNA"/>
</dbReference>
<dbReference type="WBParaSite" id="ECPE_0000929101-mRNA-1">
    <property type="protein sequence ID" value="ECPE_0000929101-mRNA-1"/>
    <property type="gene ID" value="ECPE_0000929101"/>
</dbReference>
<dbReference type="InterPro" id="IPR045112">
    <property type="entry name" value="PPAN-like"/>
</dbReference>